<name>A0A0K1PGI2_9BACT</name>
<gene>
    <name evidence="4" type="ORF">AKJ08_3017</name>
</gene>
<keyword evidence="5" id="KW-1185">Reference proteome</keyword>
<feature type="domain" description="Helicase ATP-binding" evidence="2">
    <location>
        <begin position="441"/>
        <end position="626"/>
    </location>
</feature>
<organism evidence="4 5">
    <name type="scientific">Vulgatibacter incomptus</name>
    <dbReference type="NCBI Taxonomy" id="1391653"/>
    <lineage>
        <taxon>Bacteria</taxon>
        <taxon>Pseudomonadati</taxon>
        <taxon>Myxococcota</taxon>
        <taxon>Myxococcia</taxon>
        <taxon>Myxococcales</taxon>
        <taxon>Cystobacterineae</taxon>
        <taxon>Vulgatibacteraceae</taxon>
        <taxon>Vulgatibacter</taxon>
    </lineage>
</organism>
<dbReference type="SMART" id="SM00487">
    <property type="entry name" value="DEXDc"/>
    <property type="match status" value="1"/>
</dbReference>
<evidence type="ECO:0000313" key="4">
    <source>
        <dbReference type="EMBL" id="AKU92630.1"/>
    </source>
</evidence>
<dbReference type="InterPro" id="IPR038718">
    <property type="entry name" value="SNF2-like_sf"/>
</dbReference>
<dbReference type="RefSeq" id="WP_050726769.1">
    <property type="nucleotide sequence ID" value="NZ_CP012332.1"/>
</dbReference>
<dbReference type="Proteomes" id="UP000055590">
    <property type="component" value="Chromosome"/>
</dbReference>
<dbReference type="PATRIC" id="fig|1391653.3.peg.3144"/>
<dbReference type="GO" id="GO:0004386">
    <property type="term" value="F:helicase activity"/>
    <property type="evidence" value="ECO:0007669"/>
    <property type="project" value="UniProtKB-KW"/>
</dbReference>
<evidence type="ECO:0000313" key="5">
    <source>
        <dbReference type="Proteomes" id="UP000055590"/>
    </source>
</evidence>
<dbReference type="SUPFAM" id="SSF52540">
    <property type="entry name" value="P-loop containing nucleoside triphosphate hydrolases"/>
    <property type="match status" value="2"/>
</dbReference>
<dbReference type="CDD" id="cd18793">
    <property type="entry name" value="SF2_C_SNF"/>
    <property type="match status" value="1"/>
</dbReference>
<reference evidence="4 5" key="1">
    <citation type="submission" date="2015-08" db="EMBL/GenBank/DDBJ databases">
        <authorList>
            <person name="Babu N.S."/>
            <person name="Beckwith C.J."/>
            <person name="Beseler K.G."/>
            <person name="Brison A."/>
            <person name="Carone J.V."/>
            <person name="Caskin T.P."/>
            <person name="Diamond M."/>
            <person name="Durham M.E."/>
            <person name="Foxe J.M."/>
            <person name="Go M."/>
            <person name="Henderson B.A."/>
            <person name="Jones I.B."/>
            <person name="McGettigan J.A."/>
            <person name="Micheletti S.J."/>
            <person name="Nasrallah M.E."/>
            <person name="Ortiz D."/>
            <person name="Piller C.R."/>
            <person name="Privatt S.R."/>
            <person name="Schneider S.L."/>
            <person name="Sharp S."/>
            <person name="Smith T.C."/>
            <person name="Stanton J.D."/>
            <person name="Ullery H.E."/>
            <person name="Wilson R.J."/>
            <person name="Serrano M.G."/>
            <person name="Buck G."/>
            <person name="Lee V."/>
            <person name="Wang Y."/>
            <person name="Carvalho R."/>
            <person name="Voegtly L."/>
            <person name="Shi R."/>
            <person name="Duckworth R."/>
            <person name="Johnson A."/>
            <person name="Loviza R."/>
            <person name="Walstead R."/>
            <person name="Shah Z."/>
            <person name="Kiflezghi M."/>
            <person name="Wade K."/>
            <person name="Ball S.L."/>
            <person name="Bradley K.W."/>
            <person name="Asai D.J."/>
            <person name="Bowman C.A."/>
            <person name="Russell D.A."/>
            <person name="Pope W.H."/>
            <person name="Jacobs-Sera D."/>
            <person name="Hendrix R.W."/>
            <person name="Hatfull G.F."/>
        </authorList>
    </citation>
    <scope>NUCLEOTIDE SEQUENCE [LARGE SCALE GENOMIC DNA]</scope>
    <source>
        <strain evidence="4 5">DSM 27710</strain>
    </source>
</reference>
<dbReference type="Pfam" id="PF00176">
    <property type="entry name" value="SNF2-rel_dom"/>
    <property type="match status" value="1"/>
</dbReference>
<dbReference type="PANTHER" id="PTHR45629">
    <property type="entry name" value="SNF2/RAD54 FAMILY MEMBER"/>
    <property type="match status" value="1"/>
</dbReference>
<dbReference type="GO" id="GO:0016787">
    <property type="term" value="F:hydrolase activity"/>
    <property type="evidence" value="ECO:0007669"/>
    <property type="project" value="UniProtKB-KW"/>
</dbReference>
<dbReference type="STRING" id="1391653.AKJ08_3017"/>
<dbReference type="InterPro" id="IPR050496">
    <property type="entry name" value="SNF2_RAD54_helicase_repair"/>
</dbReference>
<dbReference type="PANTHER" id="PTHR45629:SF7">
    <property type="entry name" value="DNA EXCISION REPAIR PROTEIN ERCC-6-RELATED"/>
    <property type="match status" value="1"/>
</dbReference>
<dbReference type="OrthoDB" id="18878at2"/>
<dbReference type="Gene3D" id="3.40.50.300">
    <property type="entry name" value="P-loop containing nucleotide triphosphate hydrolases"/>
    <property type="match status" value="1"/>
</dbReference>
<proteinExistence type="predicted"/>
<dbReference type="CDD" id="cd17919">
    <property type="entry name" value="DEXHc_Snf"/>
    <property type="match status" value="1"/>
</dbReference>
<feature type="domain" description="Helicase C-terminal" evidence="3">
    <location>
        <begin position="745"/>
        <end position="912"/>
    </location>
</feature>
<dbReference type="EMBL" id="CP012332">
    <property type="protein sequence ID" value="AKU92630.1"/>
    <property type="molecule type" value="Genomic_DNA"/>
</dbReference>
<protein>
    <submittedName>
        <fullName evidence="4">Helicase, SNF2/RAD54 family</fullName>
    </submittedName>
</protein>
<sequence length="920" mass="101809">MGPLLRLVSEEQAVLEGATVLVPHASIAGLHDSELRSLGLPPRAALFLAIEAKGTLTSSDFRLLVTLRHIDGRPVSFYERIGAELRMGSTVRTLDAALFSALEAIDGFNASPPTDLDSRMLAWAAIKELLPEGATDKYLTEFRVASAPSFTLRPFRNEQGEPDFDPVPCQIETIEGLDSVEHEAREVLPPGMQKEFAASYRRRTQVPTRYAVGGGWFLVLPPQVKKALEVARRAQAGSVAERTAFLKNPRAFVREALGDELNEEQLEGLFWDEGFSDRVKAVGLWQPKVVPWYSQSASQWMPPEHVGLRIGDVELRLEPTEVRALAADLEGAIALGTESIRVEEVDVPATTDSLAAVRQLVDVLDRYPSVEVVHEAEPQEALPTVDEEKPAKLALLVKDNLEEVEYRPTVRRMAAPKVRRPGNLATSLLQHQVEGLEWLQDHWIAGHPGALLADDMGLGKTLTALSFLAWLRERQDEGVVGRKPLLVVAPTGLLRNWRDEHDRHLLRPGLGILCEGFGAGLSGLRTTKGTGGDLAGGLPTLDVSRFQNADWVLTTFETLRDYQHSFGRVSWGCVVLDEAQKIKNPAAGVTDAVKAMKTDFLIAMTGTPVENRLADLWSIVDTAWAGRLGSLKDFLGTYENEATEERLEELQVALTEKPPPPLMKRRMKEDHLHGLPERSLHVRRIPMPEVQATEYAKALEYARGSQKKGGMLEALHALRRISLHPFADASTSDGAWIDASARVHGCVEILDGVFERGEKALVFLEFLEEQGILAELLQRRYRLTSPPMVINGGVAGDKRKSRVDEFQRRSGFDVMLLSPKAGGVGLTLTAANHVIHLSRWWNPAVEDQCNDRIYRIGQNRPVHVHHVLAIHPRYQDHSFDVTLHNLLERKRLLSRSVLAPPAATDADASDLFDATVNAGR</sequence>
<dbReference type="InterPro" id="IPR049730">
    <property type="entry name" value="SNF2/RAD54-like_C"/>
</dbReference>
<dbReference type="Gene3D" id="3.40.50.10810">
    <property type="entry name" value="Tandem AAA-ATPase domain"/>
    <property type="match status" value="1"/>
</dbReference>
<dbReference type="SMART" id="SM00490">
    <property type="entry name" value="HELICc"/>
    <property type="match status" value="1"/>
</dbReference>
<dbReference type="PROSITE" id="PS51194">
    <property type="entry name" value="HELICASE_CTER"/>
    <property type="match status" value="1"/>
</dbReference>
<dbReference type="GO" id="GO:0005524">
    <property type="term" value="F:ATP binding"/>
    <property type="evidence" value="ECO:0007669"/>
    <property type="project" value="InterPro"/>
</dbReference>
<dbReference type="InterPro" id="IPR001650">
    <property type="entry name" value="Helicase_C-like"/>
</dbReference>
<keyword evidence="4" id="KW-0067">ATP-binding</keyword>
<evidence type="ECO:0000256" key="1">
    <source>
        <dbReference type="ARBA" id="ARBA00022801"/>
    </source>
</evidence>
<dbReference type="Pfam" id="PF00271">
    <property type="entry name" value="Helicase_C"/>
    <property type="match status" value="1"/>
</dbReference>
<keyword evidence="4" id="KW-0547">Nucleotide-binding</keyword>
<accession>A0A0K1PGI2</accession>
<keyword evidence="1" id="KW-0378">Hydrolase</keyword>
<dbReference type="InterPro" id="IPR014001">
    <property type="entry name" value="Helicase_ATP-bd"/>
</dbReference>
<evidence type="ECO:0000259" key="2">
    <source>
        <dbReference type="PROSITE" id="PS51192"/>
    </source>
</evidence>
<dbReference type="PROSITE" id="PS51192">
    <property type="entry name" value="HELICASE_ATP_BIND_1"/>
    <property type="match status" value="1"/>
</dbReference>
<dbReference type="AlphaFoldDB" id="A0A0K1PGI2"/>
<keyword evidence="4" id="KW-0347">Helicase</keyword>
<dbReference type="InterPro" id="IPR000330">
    <property type="entry name" value="SNF2_N"/>
</dbReference>
<dbReference type="KEGG" id="vin:AKJ08_3017"/>
<evidence type="ECO:0000259" key="3">
    <source>
        <dbReference type="PROSITE" id="PS51194"/>
    </source>
</evidence>
<dbReference type="InterPro" id="IPR027417">
    <property type="entry name" value="P-loop_NTPase"/>
</dbReference>